<feature type="region of interest" description="Disordered" evidence="8">
    <location>
        <begin position="629"/>
        <end position="650"/>
    </location>
</feature>
<feature type="compositionally biased region" description="Acidic residues" evidence="8">
    <location>
        <begin position="818"/>
        <end position="845"/>
    </location>
</feature>
<dbReference type="GO" id="GO:0044027">
    <property type="term" value="P:negative regulation of gene expression via chromosomal CpG island methylation"/>
    <property type="evidence" value="ECO:0007669"/>
    <property type="project" value="TreeGrafter"/>
</dbReference>
<feature type="region of interest" description="Disordered" evidence="8">
    <location>
        <begin position="1735"/>
        <end position="1776"/>
    </location>
</feature>
<dbReference type="Pfam" id="PF25423">
    <property type="entry name" value="DUF7893"/>
    <property type="match status" value="1"/>
</dbReference>
<dbReference type="Gene3D" id="3.40.50.150">
    <property type="entry name" value="Vaccinia Virus protein VP39"/>
    <property type="match status" value="1"/>
</dbReference>
<dbReference type="EMBL" id="CALLCH030000016">
    <property type="protein sequence ID" value="CAI4217526.1"/>
    <property type="molecule type" value="Genomic_DNA"/>
</dbReference>
<reference evidence="10" key="1">
    <citation type="submission" date="2022-11" db="EMBL/GenBank/DDBJ databases">
        <authorList>
            <person name="Scott C."/>
            <person name="Bruce N."/>
        </authorList>
    </citation>
    <scope>NUCLEOTIDE SEQUENCE</scope>
</reference>
<feature type="domain" description="BAH" evidence="9">
    <location>
        <begin position="1210"/>
        <end position="1325"/>
    </location>
</feature>
<evidence type="ECO:0000256" key="4">
    <source>
        <dbReference type="ARBA" id="ARBA00022679"/>
    </source>
</evidence>
<evidence type="ECO:0000256" key="2">
    <source>
        <dbReference type="ARBA" id="ARBA00011975"/>
    </source>
</evidence>
<organism evidence="10 11">
    <name type="scientific">Parascedosporium putredinis</name>
    <dbReference type="NCBI Taxonomy" id="1442378"/>
    <lineage>
        <taxon>Eukaryota</taxon>
        <taxon>Fungi</taxon>
        <taxon>Dikarya</taxon>
        <taxon>Ascomycota</taxon>
        <taxon>Pezizomycotina</taxon>
        <taxon>Sordariomycetes</taxon>
        <taxon>Hypocreomycetidae</taxon>
        <taxon>Microascales</taxon>
        <taxon>Microascaceae</taxon>
        <taxon>Parascedosporium</taxon>
    </lineage>
</organism>
<dbReference type="SUPFAM" id="SSF53335">
    <property type="entry name" value="S-adenosyl-L-methionine-dependent methyltransferases"/>
    <property type="match status" value="1"/>
</dbReference>
<protein>
    <recommendedName>
        <fullName evidence="2">DNA (cytosine-5-)-methyltransferase</fullName>
        <ecNumber evidence="2">2.1.1.37</ecNumber>
    </recommendedName>
</protein>
<dbReference type="GO" id="GO:0003886">
    <property type="term" value="F:DNA (cytosine-5-)-methyltransferase activity"/>
    <property type="evidence" value="ECO:0007669"/>
    <property type="project" value="UniProtKB-EC"/>
</dbReference>
<keyword evidence="5" id="KW-0949">S-adenosyl-L-methionine</keyword>
<dbReference type="InterPro" id="IPR050390">
    <property type="entry name" value="C5-Methyltransferase"/>
</dbReference>
<dbReference type="InterPro" id="IPR043151">
    <property type="entry name" value="BAH_sf"/>
</dbReference>
<evidence type="ECO:0000259" key="9">
    <source>
        <dbReference type="PROSITE" id="PS51038"/>
    </source>
</evidence>
<dbReference type="InterPro" id="IPR057215">
    <property type="entry name" value="DUF7893"/>
</dbReference>
<keyword evidence="6" id="KW-0238">DNA-binding</keyword>
<dbReference type="GO" id="GO:0003677">
    <property type="term" value="F:DNA binding"/>
    <property type="evidence" value="ECO:0007669"/>
    <property type="project" value="UniProtKB-KW"/>
</dbReference>
<sequence>MQPLLRLRRIPQTEQRNELKVFKSAKNSNTEIPEPPETRASSHAPPEDSAIQTPGEGTKGPRIRERQPRSIWDRHPSTILLSLLDNGVTNLSDAEFLDAARFILAYPRLRIPVLLSKLLLAKDERFQKYRTQESILKEAERADYCRTTVERWQYILDAPNADEMVDRFVSSDVCHPVPLLNLVLRPNAVFTERESLASLVSLYDPDAENGLPLLSGVAGSHPLLAKLMEAHIRTTIPSILPENRVHAAQNEAYNEALQMFAAAPDRSARQYMDRIWEAQRILLKMSGELERPLMLERKSFEAIRVALVGLEKTIEERDEALRHGKSWPPFKVVRDGLDEEKDPGDDFSRAIRAGLTMQEAGYSRTPVDDVIDILAGRGPDRTPTIQTRANMTKFMRSRDTKVTPENVWATEIRTTRNAHEAWTVFQRQPESCQRSAEVYGELFAKLTATLPENEHYLPGDGRHAVEVHIPNLSDFEKARAQPPTVEQLYERMRADKVKLNGHSLAVLLRTASHFAPFHMYLQDSALDKDIVHWFSERSDKDVSKIFDRVPFGVFQAYIALLCQIHPTALAETRPSTDDTRIPEAIRLVTEYSELARKQRRQHMNTQRKPKVEEFEEPVILSIASELRGGQARTPPDVGAVPETAPSKSGEVSFTTLIGPMARYLESNFERLSSPIAPLVGPEGEDWSMPKTYGQLRGTEAHAYMQALAHLLDYKGMLDLLRWSIPHWASSGEKGWSPANEKNRYHLRRTVCAFRALAEEHVPDDLLEPTRRELEALGGGRVGTSGIDFGVLSHSRFVGFVTGDAGQGAAGEPMTDLDFVSDSESDLEGFEEIDEDEGTGEDEDVDLDEEATPAMDVDEADNIEADDIEADDIEADDIEADDIEAAKVAEFDEEHEEDGGSDEDDLMEFWVESDLLVPKPAPKIREEPKGPPPAKRQRLSESSGPASKPQAPLCGPYTLYDESGVWAGEVVPDSGCALQLSNHIQVAVPETTLINADSGPKDDASSDLGDEFVEIILEDFSIYGQVGNSASELRPLQFLNAKQARFGRLYFDGVLSAGEKRYFVQRVPFEELSVGNYGIENDSVDGEIWIRSLMNAKTAKNVYYRLGSPSKCYKRYYVVFQWIANLAKYVVDYLEALHSGGRRVGIIDFREDFYKWTALRHSYSQAFQSWFAAYGKQNFCVPVSANIEFLYKETCGVLSPKVALRHRLFHEMLLFDEYKPMGSSTANPQKWFGIVQSVHASPTGGRSFQIIWYYRPVDTICGVLKYPIRNELFLSNHCTCHDGLEIHEEEVLGVHSVAFYPDCAADAEFVCRQTYDMKEKRFTTFTHADRACSCHQTENQEADSVKFSNSYRPGDAVLAELKRGDTRLEPCEIIDSDYGARRIVLRRLFRRSEVDPNASWAKPNELVYSDEIVSINPLTNDKTTPAQRKNQSLVAAFASMVDVYRPRFGILENVVGIVQKQKLRHEDVFSQLVCALVGIGYQVQMLCLDAWSHGACQSRSRVFLVFAAPGETLPNAPAPSHSHPPHVRNYGLGTLNNGEKMMVREFDSAYAFQYRSASEATADLPFLYDGKVEYCIPFPDHVPAASMTQRFRAQVKSIPRFPPGMSFSSAWNDGHGVMTLSERALFPAPGVTRVRKGSQAWKRTRPSRLLPTVTTAQCPTDFKTGCQTHWAAERFLTLQESRRAQGFPDHEVLVGCVRDRWKSVGNSVARQISLVLGLSLRSALWDMYDEDADNGNGVDGLKNDSHKEDAPVATPRNTAEPTNGLRSLRASSGLSNE</sequence>
<dbReference type="Proteomes" id="UP000838763">
    <property type="component" value="Unassembled WGS sequence"/>
</dbReference>
<keyword evidence="4" id="KW-0808">Transferase</keyword>
<dbReference type="EC" id="2.1.1.37" evidence="2"/>
<proteinExistence type="predicted"/>
<dbReference type="PANTHER" id="PTHR10629">
    <property type="entry name" value="CYTOSINE-SPECIFIC METHYLTRANSFERASE"/>
    <property type="match status" value="1"/>
</dbReference>
<dbReference type="GO" id="GO:0003682">
    <property type="term" value="F:chromatin binding"/>
    <property type="evidence" value="ECO:0007669"/>
    <property type="project" value="InterPro"/>
</dbReference>
<dbReference type="Gene3D" id="2.30.30.490">
    <property type="match status" value="1"/>
</dbReference>
<keyword evidence="7" id="KW-0539">Nucleus</keyword>
<dbReference type="InterPro" id="IPR029063">
    <property type="entry name" value="SAM-dependent_MTases_sf"/>
</dbReference>
<dbReference type="PANTHER" id="PTHR10629:SF54">
    <property type="entry name" value="DNA METHYLTRANSFERASE DIM-2"/>
    <property type="match status" value="1"/>
</dbReference>
<feature type="region of interest" description="Disordered" evidence="8">
    <location>
        <begin position="806"/>
        <end position="845"/>
    </location>
</feature>
<dbReference type="OrthoDB" id="5376140at2759"/>
<keyword evidence="11" id="KW-1185">Reference proteome</keyword>
<feature type="region of interest" description="Disordered" evidence="8">
    <location>
        <begin position="916"/>
        <end position="952"/>
    </location>
</feature>
<evidence type="ECO:0000256" key="5">
    <source>
        <dbReference type="ARBA" id="ARBA00022691"/>
    </source>
</evidence>
<evidence type="ECO:0000256" key="8">
    <source>
        <dbReference type="SAM" id="MobiDB-lite"/>
    </source>
</evidence>
<keyword evidence="3" id="KW-0489">Methyltransferase</keyword>
<feature type="compositionally biased region" description="Low complexity" evidence="8">
    <location>
        <begin position="1763"/>
        <end position="1776"/>
    </location>
</feature>
<dbReference type="GO" id="GO:0032259">
    <property type="term" value="P:methylation"/>
    <property type="evidence" value="ECO:0007669"/>
    <property type="project" value="UniProtKB-KW"/>
</dbReference>
<dbReference type="PROSITE" id="PS51038">
    <property type="entry name" value="BAH"/>
    <property type="match status" value="1"/>
</dbReference>
<feature type="compositionally biased region" description="Basic and acidic residues" evidence="8">
    <location>
        <begin position="1740"/>
        <end position="1749"/>
    </location>
</feature>
<dbReference type="GO" id="GO:0005634">
    <property type="term" value="C:nucleus"/>
    <property type="evidence" value="ECO:0007669"/>
    <property type="project" value="UniProtKB-SubCell"/>
</dbReference>
<name>A0A9P1MD92_9PEZI</name>
<feature type="region of interest" description="Disordered" evidence="8">
    <location>
        <begin position="1"/>
        <end position="69"/>
    </location>
</feature>
<dbReference type="InterPro" id="IPR001025">
    <property type="entry name" value="BAH_dom"/>
</dbReference>
<comment type="caution">
    <text evidence="10">The sequence shown here is derived from an EMBL/GenBank/DDBJ whole genome shotgun (WGS) entry which is preliminary data.</text>
</comment>
<evidence type="ECO:0000313" key="10">
    <source>
        <dbReference type="EMBL" id="CAI4217526.1"/>
    </source>
</evidence>
<evidence type="ECO:0000256" key="7">
    <source>
        <dbReference type="ARBA" id="ARBA00023242"/>
    </source>
</evidence>
<dbReference type="InterPro" id="IPR001525">
    <property type="entry name" value="C5_MeTfrase"/>
</dbReference>
<dbReference type="Gene3D" id="3.90.120.10">
    <property type="entry name" value="DNA Methylase, subunit A, domain 2"/>
    <property type="match status" value="1"/>
</dbReference>
<accession>A0A9P1MD92</accession>
<gene>
    <name evidence="10" type="ORF">PPNO1_LOCUS7133</name>
</gene>
<evidence type="ECO:0000313" key="11">
    <source>
        <dbReference type="Proteomes" id="UP000838763"/>
    </source>
</evidence>
<evidence type="ECO:0000256" key="1">
    <source>
        <dbReference type="ARBA" id="ARBA00004123"/>
    </source>
</evidence>
<dbReference type="Pfam" id="PF00145">
    <property type="entry name" value="DNA_methylase"/>
    <property type="match status" value="1"/>
</dbReference>
<evidence type="ECO:0000256" key="3">
    <source>
        <dbReference type="ARBA" id="ARBA00022603"/>
    </source>
</evidence>
<comment type="subcellular location">
    <subcellularLocation>
        <location evidence="1">Nucleus</location>
    </subcellularLocation>
</comment>
<evidence type="ECO:0000256" key="6">
    <source>
        <dbReference type="ARBA" id="ARBA00023125"/>
    </source>
</evidence>